<gene>
    <name evidence="1" type="ORF">AWC14_01135</name>
</gene>
<dbReference type="EMBL" id="LQPE01000002">
    <property type="protein sequence ID" value="ORW12220.1"/>
    <property type="molecule type" value="Genomic_DNA"/>
</dbReference>
<evidence type="ECO:0000313" key="1">
    <source>
        <dbReference type="EMBL" id="ORW12220.1"/>
    </source>
</evidence>
<evidence type="ECO:0000313" key="2">
    <source>
        <dbReference type="Proteomes" id="UP000193487"/>
    </source>
</evidence>
<dbReference type="RefSeq" id="WP_045374958.1">
    <property type="nucleotide sequence ID" value="NZ_BBKA01000019.1"/>
</dbReference>
<keyword evidence="2" id="KW-1185">Reference proteome</keyword>
<comment type="caution">
    <text evidence="1">The sequence shown here is derived from an EMBL/GenBank/DDBJ whole genome shotgun (WGS) entry which is preliminary data.</text>
</comment>
<dbReference type="Proteomes" id="UP000193487">
    <property type="component" value="Unassembled WGS sequence"/>
</dbReference>
<dbReference type="InterPro" id="IPR009241">
    <property type="entry name" value="HigB-like"/>
</dbReference>
<name>A0A1X1YMG7_9MYCO</name>
<dbReference type="AlphaFoldDB" id="A0A1X1YMG7"/>
<reference evidence="1 2" key="1">
    <citation type="submission" date="2016-01" db="EMBL/GenBank/DDBJ databases">
        <title>The new phylogeny of the genus Mycobacterium.</title>
        <authorList>
            <person name="Tarcisio F."/>
            <person name="Conor M."/>
            <person name="Antonella G."/>
            <person name="Elisabetta G."/>
            <person name="Giulia F.S."/>
            <person name="Sara T."/>
            <person name="Anna F."/>
            <person name="Clotilde B."/>
            <person name="Roberto B."/>
            <person name="Veronica D.S."/>
            <person name="Fabio R."/>
            <person name="Monica P."/>
            <person name="Olivier J."/>
            <person name="Enrico T."/>
            <person name="Nicola S."/>
        </authorList>
    </citation>
    <scope>NUCLEOTIDE SEQUENCE [LARGE SCALE GENOMIC DNA]</scope>
    <source>
        <strain evidence="1 2">DSM 45166</strain>
    </source>
</reference>
<protein>
    <submittedName>
        <fullName evidence="1">Diaminopimelate decarboxylase</fullName>
    </submittedName>
</protein>
<sequence>MGWTVNVDYVTDWLARLDDRSHELVIAALELLAEHGPLLGRPLVDTVTGSRHNNMKELRPGSAGRTELRVLFAFDPQRVAILLVAGDKQGRWKRWYDDNIPIADDRLDAHLQTLPKDAKGRKKR</sequence>
<organism evidence="1 2">
    <name type="scientific">Mycobacterium kyorinense</name>
    <dbReference type="NCBI Taxonomy" id="487514"/>
    <lineage>
        <taxon>Bacteria</taxon>
        <taxon>Bacillati</taxon>
        <taxon>Actinomycetota</taxon>
        <taxon>Actinomycetes</taxon>
        <taxon>Mycobacteriales</taxon>
        <taxon>Mycobacteriaceae</taxon>
        <taxon>Mycobacterium</taxon>
    </lineage>
</organism>
<proteinExistence type="predicted"/>
<dbReference type="Pfam" id="PF05973">
    <property type="entry name" value="Gp49"/>
    <property type="match status" value="1"/>
</dbReference>
<dbReference type="OrthoDB" id="330810at2"/>
<accession>A0A1X1YMG7</accession>